<dbReference type="GO" id="GO:0004534">
    <property type="term" value="F:5'-3' RNA exonuclease activity"/>
    <property type="evidence" value="ECO:0007669"/>
    <property type="project" value="TreeGrafter"/>
</dbReference>
<evidence type="ECO:0000259" key="1">
    <source>
        <dbReference type="SMART" id="SM00481"/>
    </source>
</evidence>
<dbReference type="OrthoDB" id="9804333at2"/>
<dbReference type="InterPro" id="IPR052018">
    <property type="entry name" value="PHP_domain"/>
</dbReference>
<accession>Q47D84</accession>
<name>Q47D84_DECAR</name>
<feature type="domain" description="Polymerase/histidinol phosphatase N-terminal" evidence="1">
    <location>
        <begin position="22"/>
        <end position="87"/>
    </location>
</feature>
<dbReference type="InterPro" id="IPR003141">
    <property type="entry name" value="Pol/His_phosphatase_N"/>
</dbReference>
<dbReference type="Pfam" id="PF02811">
    <property type="entry name" value="PHP"/>
    <property type="match status" value="1"/>
</dbReference>
<dbReference type="SMART" id="SM00481">
    <property type="entry name" value="POLIIIAc"/>
    <property type="match status" value="1"/>
</dbReference>
<dbReference type="GO" id="GO:0035312">
    <property type="term" value="F:5'-3' DNA exonuclease activity"/>
    <property type="evidence" value="ECO:0007669"/>
    <property type="project" value="TreeGrafter"/>
</dbReference>
<dbReference type="InterPro" id="IPR016195">
    <property type="entry name" value="Pol/histidinol_Pase-like"/>
</dbReference>
<dbReference type="Gene3D" id="1.10.150.650">
    <property type="match status" value="1"/>
</dbReference>
<dbReference type="SUPFAM" id="SSF89550">
    <property type="entry name" value="PHP domain-like"/>
    <property type="match status" value="1"/>
</dbReference>
<reference evidence="2" key="1">
    <citation type="submission" date="2005-08" db="EMBL/GenBank/DDBJ databases">
        <title>Complete sequence of Dechloromonas aromatica RCB.</title>
        <authorList>
            <person name="Salinero K.K."/>
            <person name="Copeland A."/>
            <person name="Lucas S."/>
            <person name="Lapidus A."/>
            <person name="Barry K."/>
            <person name="Detter J.C."/>
            <person name="Glavina T."/>
            <person name="Hammon N."/>
            <person name="Israni S."/>
            <person name="Pitluck S."/>
            <person name="Di Bartolo G."/>
            <person name="Trong S."/>
            <person name="Schmutz J."/>
            <person name="Larimer F."/>
            <person name="Land M."/>
            <person name="Ivanova N."/>
            <person name="Richardson P."/>
        </authorList>
    </citation>
    <scope>NUCLEOTIDE SEQUENCE</scope>
    <source>
        <strain evidence="2">RCB</strain>
    </source>
</reference>
<dbReference type="PANTHER" id="PTHR42924">
    <property type="entry name" value="EXONUCLEASE"/>
    <property type="match status" value="1"/>
</dbReference>
<dbReference type="InterPro" id="IPR049742">
    <property type="entry name" value="35NBP"/>
</dbReference>
<dbReference type="STRING" id="159087.Daro_2462"/>
<dbReference type="HOGENOM" id="CLU_067347_0_0_4"/>
<dbReference type="CDD" id="cd07438">
    <property type="entry name" value="PHP_HisPPase_AMP"/>
    <property type="match status" value="1"/>
</dbReference>
<gene>
    <name evidence="2" type="ordered locus">Daro_2462</name>
</gene>
<dbReference type="eggNOG" id="COG0613">
    <property type="taxonomic scope" value="Bacteria"/>
</dbReference>
<protein>
    <submittedName>
        <fullName evidence="2">PHP, C-terminal</fullName>
    </submittedName>
</protein>
<organism evidence="2">
    <name type="scientific">Dechloromonas aromatica (strain RCB)</name>
    <dbReference type="NCBI Taxonomy" id="159087"/>
    <lineage>
        <taxon>Bacteria</taxon>
        <taxon>Pseudomonadati</taxon>
        <taxon>Pseudomonadota</taxon>
        <taxon>Betaproteobacteria</taxon>
        <taxon>Rhodocyclales</taxon>
        <taxon>Azonexaceae</taxon>
        <taxon>Dechloromonas</taxon>
    </lineage>
</organism>
<dbReference type="InterPro" id="IPR004013">
    <property type="entry name" value="PHP_dom"/>
</dbReference>
<dbReference type="Gene3D" id="3.20.20.140">
    <property type="entry name" value="Metal-dependent hydrolases"/>
    <property type="match status" value="1"/>
</dbReference>
<dbReference type="EMBL" id="CP000089">
    <property type="protein sequence ID" value="AAZ47197.1"/>
    <property type="molecule type" value="Genomic_DNA"/>
</dbReference>
<evidence type="ECO:0000313" key="2">
    <source>
        <dbReference type="EMBL" id="AAZ47197.1"/>
    </source>
</evidence>
<dbReference type="KEGG" id="dar:Daro_2462"/>
<dbReference type="PANTHER" id="PTHR42924:SF3">
    <property type="entry name" value="POLYMERASE_HISTIDINOL PHOSPHATASE N-TERMINAL DOMAIN-CONTAINING PROTEIN"/>
    <property type="match status" value="1"/>
</dbReference>
<proteinExistence type="predicted"/>
<dbReference type="AlphaFoldDB" id="Q47D84"/>
<dbReference type="NCBIfam" id="NF041577">
    <property type="entry name" value="nside_bi_sphtase"/>
    <property type="match status" value="1"/>
</dbReference>
<sequence>MASFVLNSSFAFNRLPVTPTNFDFHCHSIVSDGLLPPEVVARRAAENGVDLWALTDHDDIGGLVTARTTAEEVGMSFVNGVEISIEWRGTPIHIVGLGFDAANAALTGGLDELRIGRVERAKRMGDALAAIGIPGVYEGALCFVTNPSLISRAHFGRYMVSIGIARDMAGIFQHYLTPGKPGYVDHRWATLEEAVGWIAGAGGVAVVAHPGRYKMSGGDMRRFLDDFKDVGGQGIEVTCGSHSPDHVMHFARLARHYEFHASRGSDFHGPEESYVDLGKLPQLPEDLKPVWRLVF</sequence>